<dbReference type="PANTHER" id="PTHR42705">
    <property type="entry name" value="BIFUNCTIONAL NON-HOMOLOGOUS END JOINING PROTEIN LIGD"/>
    <property type="match status" value="1"/>
</dbReference>
<dbReference type="AlphaFoldDB" id="A0AAU7JLD8"/>
<evidence type="ECO:0000256" key="1">
    <source>
        <dbReference type="SAM" id="MobiDB-lite"/>
    </source>
</evidence>
<dbReference type="EMBL" id="CP157484">
    <property type="protein sequence ID" value="XBO41073.1"/>
    <property type="molecule type" value="Genomic_DNA"/>
</dbReference>
<dbReference type="InterPro" id="IPR033651">
    <property type="entry name" value="PaeLigD_Pol-like"/>
</dbReference>
<accession>A0AAU7JLD8</accession>
<evidence type="ECO:0000313" key="3">
    <source>
        <dbReference type="EMBL" id="XBO41073.1"/>
    </source>
</evidence>
<organism evidence="3">
    <name type="scientific">Alsobacter sp. KACC 23698</name>
    <dbReference type="NCBI Taxonomy" id="3149229"/>
    <lineage>
        <taxon>Bacteria</taxon>
        <taxon>Pseudomonadati</taxon>
        <taxon>Pseudomonadota</taxon>
        <taxon>Alphaproteobacteria</taxon>
        <taxon>Hyphomicrobiales</taxon>
        <taxon>Alsobacteraceae</taxon>
        <taxon>Alsobacter</taxon>
    </lineage>
</organism>
<feature type="domain" description="DNA ligase D polymerase" evidence="2">
    <location>
        <begin position="51"/>
        <end position="302"/>
    </location>
</feature>
<feature type="region of interest" description="Disordered" evidence="1">
    <location>
        <begin position="1"/>
        <end position="27"/>
    </location>
</feature>
<keyword evidence="3" id="KW-0436">Ligase</keyword>
<sequence>MAASTQPKPAAADAGVKARRSSAKPEKDAVEIAGVRVTSPDKVLYPEQGITKRELADYYEAVAGFMLPHVRNRPITLVRCPAGRQKKCFYQRHAGSGVPAELGEVLIPGFEEPYLFLKDLRGLIAIVQMGVLELHSWGACKDRPDRPDRMVLDLDPGEGTPFAAVVAAALELHDRLAAIGLRSFAKTTGGKGLHVVVPLARRHDWPEVKSFARRFSEEVAAAAPERFLTKISIAERKGRIFIDYLRNDPTSTAVAPYSSRARPGAPVSTPLDWSEVTPALDPAAFTIRTVPERMRRLGADPWAAIFDMRQRLPAPPPGAKAAPSRPRRRRAAKEQGLDPSV</sequence>
<dbReference type="InterPro" id="IPR052171">
    <property type="entry name" value="NHEJ_LigD"/>
</dbReference>
<dbReference type="GO" id="GO:0003910">
    <property type="term" value="F:DNA ligase (ATP) activity"/>
    <property type="evidence" value="ECO:0007669"/>
    <property type="project" value="UniProtKB-EC"/>
</dbReference>
<gene>
    <name evidence="3" type="primary">ligD</name>
    <name evidence="3" type="ORF">ABEG18_10020</name>
</gene>
<evidence type="ECO:0000259" key="2">
    <source>
        <dbReference type="Pfam" id="PF21686"/>
    </source>
</evidence>
<reference evidence="3" key="1">
    <citation type="submission" date="2024-05" db="EMBL/GenBank/DDBJ databases">
        <authorList>
            <person name="Kim S."/>
            <person name="Heo J."/>
            <person name="Choi H."/>
            <person name="Choi Y."/>
            <person name="Kwon S.-W."/>
            <person name="Kim Y."/>
        </authorList>
    </citation>
    <scope>NUCLEOTIDE SEQUENCE</scope>
    <source>
        <strain evidence="3">KACC 23698</strain>
    </source>
</reference>
<proteinExistence type="predicted"/>
<dbReference type="Gene3D" id="3.90.920.10">
    <property type="entry name" value="DNA primase, PRIM domain"/>
    <property type="match status" value="1"/>
</dbReference>
<dbReference type="EC" id="6.5.1.1" evidence="3"/>
<dbReference type="Pfam" id="PF21686">
    <property type="entry name" value="LigD_Prim-Pol"/>
    <property type="match status" value="1"/>
</dbReference>
<dbReference type="PANTHER" id="PTHR42705:SF2">
    <property type="entry name" value="BIFUNCTIONAL NON-HOMOLOGOUS END JOINING PROTEIN LIGD"/>
    <property type="match status" value="1"/>
</dbReference>
<dbReference type="NCBIfam" id="TIGR02778">
    <property type="entry name" value="ligD_pol"/>
    <property type="match status" value="1"/>
</dbReference>
<feature type="region of interest" description="Disordered" evidence="1">
    <location>
        <begin position="309"/>
        <end position="341"/>
    </location>
</feature>
<feature type="compositionally biased region" description="Basic and acidic residues" evidence="1">
    <location>
        <begin position="332"/>
        <end position="341"/>
    </location>
</feature>
<protein>
    <submittedName>
        <fullName evidence="3">Non-homologous end-joining DNA ligase</fullName>
        <ecNumber evidence="3">6.5.1.1</ecNumber>
    </submittedName>
</protein>
<dbReference type="InterPro" id="IPR014145">
    <property type="entry name" value="LigD_pol_dom"/>
</dbReference>
<dbReference type="CDD" id="cd04862">
    <property type="entry name" value="PaeLigD_Pol_like"/>
    <property type="match status" value="1"/>
</dbReference>
<name>A0AAU7JLD8_9HYPH</name>
<dbReference type="RefSeq" id="WP_406857925.1">
    <property type="nucleotide sequence ID" value="NZ_CP157484.1"/>
</dbReference>